<dbReference type="Proteomes" id="UP000178129">
    <property type="component" value="Unassembled WGS sequence"/>
</dbReference>
<dbReference type="AlphaFoldDB" id="A0A1E1JTC8"/>
<sequence>MPFTTPFSSPEEKARRNSARKMSASNQPTMLAYRDENNTSIKYAPAPNTLQENRNSEDSENEALIQQELPSELSEHDQQHFTATGRPQPAFKPSGLANLGGHMFTVPQLLPKRYTDDSLIPAIIPDVIPGQKAEVSPETSGKEKKGLSLLNKFKSKKDETKDGKLLKVVYMPRRDYQKWFARDVKGIYVGSEEHRRWTEEELEETFGKYKPDTKEKKTGLFSGTGGEFDTMLDCDVEVWLTRSRYMNEAGDVYDPVSQRL</sequence>
<keyword evidence="3" id="KW-1185">Reference proteome</keyword>
<organism evidence="2 3">
    <name type="scientific">Rhynchosporium graminicola</name>
    <dbReference type="NCBI Taxonomy" id="2792576"/>
    <lineage>
        <taxon>Eukaryota</taxon>
        <taxon>Fungi</taxon>
        <taxon>Dikarya</taxon>
        <taxon>Ascomycota</taxon>
        <taxon>Pezizomycotina</taxon>
        <taxon>Leotiomycetes</taxon>
        <taxon>Helotiales</taxon>
        <taxon>Ploettnerulaceae</taxon>
        <taxon>Rhynchosporium</taxon>
    </lineage>
</organism>
<dbReference type="InParanoid" id="A0A1E1JTC8"/>
<feature type="region of interest" description="Disordered" evidence="1">
    <location>
        <begin position="1"/>
        <end position="98"/>
    </location>
</feature>
<protein>
    <submittedName>
        <fullName evidence="2">Uncharacterized protein</fullName>
    </submittedName>
</protein>
<evidence type="ECO:0000313" key="2">
    <source>
        <dbReference type="EMBL" id="CZS89078.1"/>
    </source>
</evidence>
<evidence type="ECO:0000313" key="3">
    <source>
        <dbReference type="Proteomes" id="UP000178129"/>
    </source>
</evidence>
<gene>
    <name evidence="2" type="ORF">RCO7_04677</name>
</gene>
<evidence type="ECO:0000256" key="1">
    <source>
        <dbReference type="SAM" id="MobiDB-lite"/>
    </source>
</evidence>
<reference evidence="3" key="1">
    <citation type="submission" date="2016-03" db="EMBL/GenBank/DDBJ databases">
        <authorList>
            <person name="Ploux O."/>
        </authorList>
    </citation>
    <scope>NUCLEOTIDE SEQUENCE [LARGE SCALE GENOMIC DNA]</scope>
    <source>
        <strain evidence="3">UK7</strain>
    </source>
</reference>
<dbReference type="EMBL" id="FJUW01000002">
    <property type="protein sequence ID" value="CZS89078.1"/>
    <property type="molecule type" value="Genomic_DNA"/>
</dbReference>
<proteinExistence type="predicted"/>
<comment type="caution">
    <text evidence="2">The sequence shown here is derived from an EMBL/GenBank/DDBJ whole genome shotgun (WGS) entry which is preliminary data.</text>
</comment>
<name>A0A1E1JTC8_9HELO</name>
<accession>A0A1E1JTC8</accession>